<dbReference type="OrthoDB" id="364224at2759"/>
<reference evidence="7 9" key="3">
    <citation type="submission" date="2017-10" db="EMBL/GenBank/DDBJ databases">
        <title>Extensive intraspecific genome diversity in a model arbuscular mycorrhizal fungus.</title>
        <authorList>
            <person name="Chen E.C.H."/>
            <person name="Morin E."/>
            <person name="Baudet D."/>
            <person name="Noel J."/>
            <person name="Ndikumana S."/>
            <person name="Charron P."/>
            <person name="St-Onge C."/>
            <person name="Giorgi J."/>
            <person name="Grigoriev I.V."/>
            <person name="Roux C."/>
            <person name="Martin F.M."/>
            <person name="Corradi N."/>
        </authorList>
    </citation>
    <scope>NUCLEOTIDE SEQUENCE [LARGE SCALE GENOMIC DNA]</scope>
    <source>
        <strain evidence="5 7">A1</strain>
        <strain evidence="6 9">C2</strain>
    </source>
</reference>
<reference evidence="5 7" key="4">
    <citation type="submission" date="2017-10" db="EMBL/GenBank/DDBJ databases">
        <title>Genome analyses suggest a sexual origin of heterokaryosis in a supposedly ancient asexual fungus.</title>
        <authorList>
            <person name="Corradi N."/>
            <person name="Sedzielewska K."/>
            <person name="Noel J."/>
            <person name="Charron P."/>
            <person name="Farinelli L."/>
            <person name="Marton T."/>
            <person name="Kruger M."/>
            <person name="Pelin A."/>
            <person name="Brachmann A."/>
            <person name="Corradi N."/>
        </authorList>
    </citation>
    <scope>NUCLEOTIDE SEQUENCE [LARGE SCALE GENOMIC DNA]</scope>
    <source>
        <strain evidence="5 7">A1</strain>
    </source>
</reference>
<evidence type="ECO:0000313" key="8">
    <source>
        <dbReference type="Proteomes" id="UP000232722"/>
    </source>
</evidence>
<accession>A0A2I1DS31</accession>
<evidence type="ECO:0000256" key="1">
    <source>
        <dbReference type="ARBA" id="ARBA00022574"/>
    </source>
</evidence>
<feature type="repeat" description="WD" evidence="3">
    <location>
        <begin position="1"/>
        <end position="31"/>
    </location>
</feature>
<dbReference type="AlphaFoldDB" id="A0A2I1DS31"/>
<dbReference type="VEuPathDB" id="FungiDB:RhiirFUN_000993"/>
<dbReference type="Pfam" id="PF00400">
    <property type="entry name" value="WD40"/>
    <property type="match status" value="1"/>
</dbReference>
<dbReference type="Proteomes" id="UP000232688">
    <property type="component" value="Unassembled WGS sequence"/>
</dbReference>
<dbReference type="Proteomes" id="UP000232722">
    <property type="component" value="Unassembled WGS sequence"/>
</dbReference>
<comment type="caution">
    <text evidence="4">The sequence shown here is derived from an EMBL/GenBank/DDBJ whole genome shotgun (WGS) entry which is preliminary data.</text>
</comment>
<proteinExistence type="predicted"/>
<keyword evidence="1 3" id="KW-0853">WD repeat</keyword>
<feature type="repeat" description="WD" evidence="3">
    <location>
        <begin position="41"/>
        <end position="83"/>
    </location>
</feature>
<dbReference type="SUPFAM" id="SSF50978">
    <property type="entry name" value="WD40 repeat-like"/>
    <property type="match status" value="1"/>
</dbReference>
<reference evidence="4 8" key="2">
    <citation type="submission" date="2017-09" db="EMBL/GenBank/DDBJ databases">
        <title>Extensive intraspecific genome diversity in a model arbuscular mycorrhizal fungus.</title>
        <authorList>
            <person name="Chen E.C."/>
            <person name="Morin E."/>
            <person name="Beaudet D."/>
            <person name="Noel J."/>
            <person name="Ndikumana S."/>
            <person name="Charron P."/>
            <person name="St-Onge C."/>
            <person name="Giorgi J."/>
            <person name="Grigoriev I.V."/>
            <person name="Roux C."/>
            <person name="Martin F.M."/>
            <person name="Corradi N."/>
        </authorList>
    </citation>
    <scope>NUCLEOTIDE SEQUENCE [LARGE SCALE GENOMIC DNA]</scope>
    <source>
        <strain evidence="4 8">A5</strain>
    </source>
</reference>
<sequence length="134" mass="15343">MNPHKEHYLLTSSADGIIEWWDTRKMKNVFKNSEPSPLSTFKQHQSSVNKVSWSPHNNELFASCSDDCSVIIWNTEARNLSIRVTVLDIAWHPDPEFSKTIASVSPFVSHHGVSGLLQVWRPNINIDLMNKNCR</sequence>
<dbReference type="InterPro" id="IPR001680">
    <property type="entry name" value="WD40_rpt"/>
</dbReference>
<dbReference type="PROSITE" id="PS50294">
    <property type="entry name" value="WD_REPEATS_REGION"/>
    <property type="match status" value="1"/>
</dbReference>
<dbReference type="InterPro" id="IPR050459">
    <property type="entry name" value="WD_repeat_RBAP46/RBAP48/MSI1"/>
</dbReference>
<dbReference type="PANTHER" id="PTHR22850">
    <property type="entry name" value="WD40 REPEAT FAMILY"/>
    <property type="match status" value="1"/>
</dbReference>
<evidence type="ECO:0000256" key="3">
    <source>
        <dbReference type="PROSITE-ProRule" id="PRU00221"/>
    </source>
</evidence>
<dbReference type="Proteomes" id="UP000233469">
    <property type="component" value="Unassembled WGS sequence"/>
</dbReference>
<protein>
    <submittedName>
        <fullName evidence="4">WD40 repeat-like protein</fullName>
    </submittedName>
</protein>
<evidence type="ECO:0000313" key="4">
    <source>
        <dbReference type="EMBL" id="PKC06620.1"/>
    </source>
</evidence>
<dbReference type="InterPro" id="IPR036322">
    <property type="entry name" value="WD40_repeat_dom_sf"/>
</dbReference>
<dbReference type="VEuPathDB" id="FungiDB:RhiirA1_424033"/>
<evidence type="ECO:0000313" key="7">
    <source>
        <dbReference type="Proteomes" id="UP000232688"/>
    </source>
</evidence>
<dbReference type="Gene3D" id="2.130.10.10">
    <property type="entry name" value="YVTN repeat-like/Quinoprotein amine dehydrogenase"/>
    <property type="match status" value="1"/>
</dbReference>
<dbReference type="InterPro" id="IPR015943">
    <property type="entry name" value="WD40/YVTN_repeat-like_dom_sf"/>
</dbReference>
<dbReference type="EMBL" id="LLXJ01000735">
    <property type="protein sequence ID" value="PKC06620.1"/>
    <property type="molecule type" value="Genomic_DNA"/>
</dbReference>
<organism evidence="4 8">
    <name type="scientific">Rhizophagus irregularis</name>
    <dbReference type="NCBI Taxonomy" id="588596"/>
    <lineage>
        <taxon>Eukaryota</taxon>
        <taxon>Fungi</taxon>
        <taxon>Fungi incertae sedis</taxon>
        <taxon>Mucoromycota</taxon>
        <taxon>Glomeromycotina</taxon>
        <taxon>Glomeromycetes</taxon>
        <taxon>Glomerales</taxon>
        <taxon>Glomeraceae</taxon>
        <taxon>Rhizophagus</taxon>
    </lineage>
</organism>
<dbReference type="PROSITE" id="PS50082">
    <property type="entry name" value="WD_REPEATS_2"/>
    <property type="match status" value="2"/>
</dbReference>
<reference evidence="8 9" key="1">
    <citation type="submission" date="2016-04" db="EMBL/GenBank/DDBJ databases">
        <title>Genome analyses suggest a sexual origin of heterokaryosis in a supposedly ancient asexual fungus.</title>
        <authorList>
            <person name="Ropars J."/>
            <person name="Sedzielewska K."/>
            <person name="Noel J."/>
            <person name="Charron P."/>
            <person name="Farinelli L."/>
            <person name="Marton T."/>
            <person name="Kruger M."/>
            <person name="Pelin A."/>
            <person name="Brachmann A."/>
            <person name="Corradi N."/>
        </authorList>
    </citation>
    <scope>NUCLEOTIDE SEQUENCE [LARGE SCALE GENOMIC DNA]</scope>
    <source>
        <strain evidence="4 8">A5</strain>
        <strain evidence="6 9">C2</strain>
    </source>
</reference>
<keyword evidence="2" id="KW-0677">Repeat</keyword>
<dbReference type="VEuPathDB" id="FungiDB:FUN_022903"/>
<evidence type="ECO:0000313" key="5">
    <source>
        <dbReference type="EMBL" id="PKC62246.1"/>
    </source>
</evidence>
<dbReference type="EMBL" id="LLXL01001533">
    <property type="protein sequence ID" value="PKK63962.1"/>
    <property type="molecule type" value="Genomic_DNA"/>
</dbReference>
<evidence type="ECO:0000313" key="6">
    <source>
        <dbReference type="EMBL" id="PKK63962.1"/>
    </source>
</evidence>
<dbReference type="EMBL" id="LLXH01000883">
    <property type="protein sequence ID" value="PKC62246.1"/>
    <property type="molecule type" value="Genomic_DNA"/>
</dbReference>
<name>A0A2I1DS31_9GLOM</name>
<evidence type="ECO:0000313" key="9">
    <source>
        <dbReference type="Proteomes" id="UP000233469"/>
    </source>
</evidence>
<dbReference type="SMART" id="SM00320">
    <property type="entry name" value="WD40"/>
    <property type="match status" value="1"/>
</dbReference>
<evidence type="ECO:0000256" key="2">
    <source>
        <dbReference type="ARBA" id="ARBA00022737"/>
    </source>
</evidence>
<gene>
    <name evidence="5" type="ORF">RhiirA1_424033</name>
    <name evidence="4" type="ORF">RhiirA5_360069</name>
    <name evidence="6" type="ORF">RhiirC2_757469</name>
</gene>